<evidence type="ECO:0000313" key="10">
    <source>
        <dbReference type="EMBL" id="KAK7057564.1"/>
    </source>
</evidence>
<dbReference type="SUPFAM" id="SSF144217">
    <property type="entry name" value="CSL zinc finger"/>
    <property type="match status" value="1"/>
</dbReference>
<dbReference type="SMART" id="SM00271">
    <property type="entry name" value="DnaJ"/>
    <property type="match status" value="1"/>
</dbReference>
<evidence type="ECO:0000256" key="7">
    <source>
        <dbReference type="SAM" id="MobiDB-lite"/>
    </source>
</evidence>
<dbReference type="GO" id="GO:0008198">
    <property type="term" value="F:ferrous iron binding"/>
    <property type="evidence" value="ECO:0007669"/>
    <property type="project" value="TreeGrafter"/>
</dbReference>
<keyword evidence="11" id="KW-1185">Reference proteome</keyword>
<dbReference type="Pfam" id="PF05207">
    <property type="entry name" value="Zn_ribbon_CSL"/>
    <property type="match status" value="1"/>
</dbReference>
<dbReference type="PROSITE" id="PS50076">
    <property type="entry name" value="DNAJ_2"/>
    <property type="match status" value="1"/>
</dbReference>
<dbReference type="EMBL" id="JAWWNJ010000004">
    <property type="protein sequence ID" value="KAK7057564.1"/>
    <property type="molecule type" value="Genomic_DNA"/>
</dbReference>
<dbReference type="SUPFAM" id="SSF46565">
    <property type="entry name" value="Chaperone J-domain"/>
    <property type="match status" value="1"/>
</dbReference>
<feature type="domain" description="J" evidence="8">
    <location>
        <begin position="2"/>
        <end position="65"/>
    </location>
</feature>
<keyword evidence="6" id="KW-0408">Iron</keyword>
<feature type="region of interest" description="Disordered" evidence="7">
    <location>
        <begin position="54"/>
        <end position="75"/>
    </location>
</feature>
<sequence length="135" mass="14838">MNPYSLLNVDSGASSADIKTAYHRALLTAHPDKNPQSSQTDVAAIKEAYRILSTPSLRAKSDQEHSKRKGPRPAQVISLTEFDEVEGDDSWVHSCRCGGIYIITGAEMERGLHLVPCTSCSETVWIGYELVEEDS</sequence>
<evidence type="ECO:0000256" key="6">
    <source>
        <dbReference type="ARBA" id="ARBA00023004"/>
    </source>
</evidence>
<evidence type="ECO:0000313" key="11">
    <source>
        <dbReference type="Proteomes" id="UP001362999"/>
    </source>
</evidence>
<comment type="function">
    <text evidence="1">Required for the first step of diphthamide biosynthesis, the transfer of 3-amino-3-carboxypropyl from S-adenosyl-L-methionine to a histidine residue. Diphthamide is a post-translational modification of histidine which occurs in elongation factor 2.</text>
</comment>
<evidence type="ECO:0000259" key="8">
    <source>
        <dbReference type="PROSITE" id="PS50076"/>
    </source>
</evidence>
<evidence type="ECO:0000256" key="5">
    <source>
        <dbReference type="ARBA" id="ARBA00022833"/>
    </source>
</evidence>
<dbReference type="InterPro" id="IPR007872">
    <property type="entry name" value="DPH_MB_dom"/>
</dbReference>
<dbReference type="PROSITE" id="PS51074">
    <property type="entry name" value="DPH_MB"/>
    <property type="match status" value="1"/>
</dbReference>
<feature type="domain" description="DPH-type MB" evidence="9">
    <location>
        <begin position="73"/>
        <end position="129"/>
    </location>
</feature>
<dbReference type="PANTHER" id="PTHR45255:SF1">
    <property type="entry name" value="DNAJ HOMOLOG SUBFAMILY C MEMBER 24"/>
    <property type="match status" value="1"/>
</dbReference>
<dbReference type="InterPro" id="IPR036671">
    <property type="entry name" value="DPH_MB_sf"/>
</dbReference>
<dbReference type="Pfam" id="PF00226">
    <property type="entry name" value="DnaJ"/>
    <property type="match status" value="1"/>
</dbReference>
<evidence type="ECO:0000256" key="3">
    <source>
        <dbReference type="ARBA" id="ARBA00021797"/>
    </source>
</evidence>
<dbReference type="Gene3D" id="3.10.660.10">
    <property type="entry name" value="DPH Zinc finger"/>
    <property type="match status" value="1"/>
</dbReference>
<comment type="caution">
    <text evidence="10">The sequence shown here is derived from an EMBL/GenBank/DDBJ whole genome shotgun (WGS) entry which is preliminary data.</text>
</comment>
<reference evidence="10 11" key="1">
    <citation type="journal article" date="2024" name="J Genomics">
        <title>Draft genome sequencing and assembly of Favolaschia claudopus CIRM-BRFM 2984 isolated from oak limbs.</title>
        <authorList>
            <person name="Navarro D."/>
            <person name="Drula E."/>
            <person name="Chaduli D."/>
            <person name="Cazenave R."/>
            <person name="Ahrendt S."/>
            <person name="Wang J."/>
            <person name="Lipzen A."/>
            <person name="Daum C."/>
            <person name="Barry K."/>
            <person name="Grigoriev I.V."/>
            <person name="Favel A."/>
            <person name="Rosso M.N."/>
            <person name="Martin F."/>
        </authorList>
    </citation>
    <scope>NUCLEOTIDE SEQUENCE [LARGE SCALE GENOMIC DNA]</scope>
    <source>
        <strain evidence="10 11">CIRM-BRFM 2984</strain>
    </source>
</reference>
<dbReference type="PANTHER" id="PTHR45255">
    <property type="entry name" value="DNAJ HOMOLOG SUBFAMILY C MEMBER 24"/>
    <property type="match status" value="1"/>
</dbReference>
<evidence type="ECO:0000256" key="2">
    <source>
        <dbReference type="ARBA" id="ARBA00006169"/>
    </source>
</evidence>
<accession>A0AAW0DWV6</accession>
<dbReference type="AlphaFoldDB" id="A0AAW0DWV6"/>
<dbReference type="InterPro" id="IPR001623">
    <property type="entry name" value="DnaJ_domain"/>
</dbReference>
<comment type="similarity">
    <text evidence="2">Belongs to the DPH4 family.</text>
</comment>
<protein>
    <recommendedName>
        <fullName evidence="3">Diphthamide biosynthesis protein 4</fullName>
    </recommendedName>
</protein>
<dbReference type="PRINTS" id="PR00625">
    <property type="entry name" value="JDOMAIN"/>
</dbReference>
<evidence type="ECO:0000256" key="4">
    <source>
        <dbReference type="ARBA" id="ARBA00022723"/>
    </source>
</evidence>
<name>A0AAW0DWV6_9AGAR</name>
<evidence type="ECO:0000256" key="1">
    <source>
        <dbReference type="ARBA" id="ARBA00003474"/>
    </source>
</evidence>
<dbReference type="Proteomes" id="UP001362999">
    <property type="component" value="Unassembled WGS sequence"/>
</dbReference>
<dbReference type="GO" id="GO:0001671">
    <property type="term" value="F:ATPase activator activity"/>
    <property type="evidence" value="ECO:0007669"/>
    <property type="project" value="TreeGrafter"/>
</dbReference>
<dbReference type="Gene3D" id="1.10.287.110">
    <property type="entry name" value="DnaJ domain"/>
    <property type="match status" value="1"/>
</dbReference>
<dbReference type="InterPro" id="IPR036869">
    <property type="entry name" value="J_dom_sf"/>
</dbReference>
<organism evidence="10 11">
    <name type="scientific">Favolaschia claudopus</name>
    <dbReference type="NCBI Taxonomy" id="2862362"/>
    <lineage>
        <taxon>Eukaryota</taxon>
        <taxon>Fungi</taxon>
        <taxon>Dikarya</taxon>
        <taxon>Basidiomycota</taxon>
        <taxon>Agaricomycotina</taxon>
        <taxon>Agaricomycetes</taxon>
        <taxon>Agaricomycetidae</taxon>
        <taxon>Agaricales</taxon>
        <taxon>Marasmiineae</taxon>
        <taxon>Mycenaceae</taxon>
        <taxon>Favolaschia</taxon>
    </lineage>
</organism>
<keyword evidence="4" id="KW-0479">Metal-binding</keyword>
<keyword evidence="5" id="KW-0862">Zinc</keyword>
<gene>
    <name evidence="10" type="ORF">R3P38DRAFT_3169085</name>
</gene>
<dbReference type="CDD" id="cd06257">
    <property type="entry name" value="DnaJ"/>
    <property type="match status" value="1"/>
</dbReference>
<evidence type="ECO:0000259" key="9">
    <source>
        <dbReference type="PROSITE" id="PS51074"/>
    </source>
</evidence>
<proteinExistence type="inferred from homology"/>